<dbReference type="Gene3D" id="1.25.40.10">
    <property type="entry name" value="Tetratricopeptide repeat domain"/>
    <property type="match status" value="1"/>
</dbReference>
<keyword evidence="2" id="KW-0812">Transmembrane</keyword>
<organism evidence="3 4">
    <name type="scientific">Tetrahymena thermophila (strain SB210)</name>
    <dbReference type="NCBI Taxonomy" id="312017"/>
    <lineage>
        <taxon>Eukaryota</taxon>
        <taxon>Sar</taxon>
        <taxon>Alveolata</taxon>
        <taxon>Ciliophora</taxon>
        <taxon>Intramacronucleata</taxon>
        <taxon>Oligohymenophorea</taxon>
        <taxon>Hymenostomatida</taxon>
        <taxon>Tetrahymenina</taxon>
        <taxon>Tetrahymenidae</taxon>
        <taxon>Tetrahymena</taxon>
    </lineage>
</organism>
<feature type="transmembrane region" description="Helical" evidence="2">
    <location>
        <begin position="412"/>
        <end position="441"/>
    </location>
</feature>
<protein>
    <submittedName>
        <fullName evidence="3">Tetratricopeptide repeat protein</fullName>
    </submittedName>
</protein>
<dbReference type="EMBL" id="GG662663">
    <property type="protein sequence ID" value="EAR97506.2"/>
    <property type="molecule type" value="Genomic_DNA"/>
</dbReference>
<proteinExistence type="predicted"/>
<feature type="compositionally biased region" description="Low complexity" evidence="1">
    <location>
        <begin position="873"/>
        <end position="886"/>
    </location>
</feature>
<keyword evidence="4" id="KW-1185">Reference proteome</keyword>
<gene>
    <name evidence="3" type="ORF">TTHERM_00437550</name>
</gene>
<evidence type="ECO:0000313" key="4">
    <source>
        <dbReference type="Proteomes" id="UP000009168"/>
    </source>
</evidence>
<dbReference type="KEGG" id="tet:TTHERM_00437550"/>
<evidence type="ECO:0000256" key="2">
    <source>
        <dbReference type="SAM" id="Phobius"/>
    </source>
</evidence>
<feature type="transmembrane region" description="Helical" evidence="2">
    <location>
        <begin position="12"/>
        <end position="32"/>
    </location>
</feature>
<dbReference type="InterPro" id="IPR011990">
    <property type="entry name" value="TPR-like_helical_dom_sf"/>
</dbReference>
<accession>I7M8A5</accession>
<dbReference type="Proteomes" id="UP000009168">
    <property type="component" value="Unassembled WGS sequence"/>
</dbReference>
<reference evidence="4" key="1">
    <citation type="journal article" date="2006" name="PLoS Biol.">
        <title>Macronuclear genome sequence of the ciliate Tetrahymena thermophila, a model eukaryote.</title>
        <authorList>
            <person name="Eisen J.A."/>
            <person name="Coyne R.S."/>
            <person name="Wu M."/>
            <person name="Wu D."/>
            <person name="Thiagarajan M."/>
            <person name="Wortman J.R."/>
            <person name="Badger J.H."/>
            <person name="Ren Q."/>
            <person name="Amedeo P."/>
            <person name="Jones K.M."/>
            <person name="Tallon L.J."/>
            <person name="Delcher A.L."/>
            <person name="Salzberg S.L."/>
            <person name="Silva J.C."/>
            <person name="Haas B.J."/>
            <person name="Majoros W.H."/>
            <person name="Farzad M."/>
            <person name="Carlton J.M."/>
            <person name="Smith R.K. Jr."/>
            <person name="Garg J."/>
            <person name="Pearlman R.E."/>
            <person name="Karrer K.M."/>
            <person name="Sun L."/>
            <person name="Manning G."/>
            <person name="Elde N.C."/>
            <person name="Turkewitz A.P."/>
            <person name="Asai D.J."/>
            <person name="Wilkes D.E."/>
            <person name="Wang Y."/>
            <person name="Cai H."/>
            <person name="Collins K."/>
            <person name="Stewart B.A."/>
            <person name="Lee S.R."/>
            <person name="Wilamowska K."/>
            <person name="Weinberg Z."/>
            <person name="Ruzzo W.L."/>
            <person name="Wloga D."/>
            <person name="Gaertig J."/>
            <person name="Frankel J."/>
            <person name="Tsao C.-C."/>
            <person name="Gorovsky M.A."/>
            <person name="Keeling P.J."/>
            <person name="Waller R.F."/>
            <person name="Patron N.J."/>
            <person name="Cherry J.M."/>
            <person name="Stover N.A."/>
            <person name="Krieger C.J."/>
            <person name="del Toro C."/>
            <person name="Ryder H.F."/>
            <person name="Williamson S.C."/>
            <person name="Barbeau R.A."/>
            <person name="Hamilton E.P."/>
            <person name="Orias E."/>
        </authorList>
    </citation>
    <scope>NUCLEOTIDE SEQUENCE [LARGE SCALE GENOMIC DNA]</scope>
    <source>
        <strain evidence="4">SB210</strain>
    </source>
</reference>
<dbReference type="SMART" id="SM00028">
    <property type="entry name" value="TPR"/>
    <property type="match status" value="1"/>
</dbReference>
<evidence type="ECO:0000313" key="3">
    <source>
        <dbReference type="EMBL" id="EAR97506.2"/>
    </source>
</evidence>
<dbReference type="InParanoid" id="I7M8A5"/>
<evidence type="ECO:0000256" key="1">
    <source>
        <dbReference type="SAM" id="MobiDB-lite"/>
    </source>
</evidence>
<dbReference type="InterPro" id="IPR019734">
    <property type="entry name" value="TPR_rpt"/>
</dbReference>
<keyword evidence="2" id="KW-1133">Transmembrane helix</keyword>
<keyword evidence="2" id="KW-0472">Membrane</keyword>
<dbReference type="RefSeq" id="XP_001017751.2">
    <property type="nucleotide sequence ID" value="XM_001017751.2"/>
</dbReference>
<name>I7M8A5_TETTS</name>
<dbReference type="GeneID" id="7843326"/>
<sequence length="1365" mass="161150">MRKYQLETQLFCLYYSPVIIITFISFGLYILLFEQLKSITNNQESSIYLEQQQNKKILLMGMKAHLDQSMGMQSQEYYILSRLVTKVYENKINFNLKFEKSYLNLDNLFENQDTSSLVKLYVKNPILVTIWLNQNYRQFSQMPEESQIQLNKSAVLDVLIRNYNVLNIQRTFQYKDQFLGFQLDGGLIANPAYNQSMSQSFQSQTLCTEAKYYDPRCRIWYQQASVKQSNYMPAPFKVLTTKIPYMSLSLCRRNNAFDNINSVVCQSFNIEQLAAVFQKLEIQTGQFEVIHPTSKNLIYSEQIQDYQQLYNWDKVITLNMTQNEAKTYIQTVNNQLKYMNENNFLTHQQYLNQLENIYGFEYFVQGDARYSLMLPIQIADIPNGQKQVIYSNIMVMMYTFRKQELIQNYNTLFFYLGNAFIANSVFYLILLIVCLLIIMFYSKKFSQLIELPIQNLIDKLHSLNQHLLDRNGISSQDEIVVVFDNKYSKSRKYQHTCSELTNLERYITNIQDIFNFNFNYNEKIDETTALFTWIKAIKTFQQVEDYKALGSAYNNIANIHFNNQRYTEALDCYNQSIVYLEQERAELIEGQQTEKQISDANSHNRKDSIFTFKKFSDSVNSNNQLAGSRKKSLIPWIEKYLCRYLDGNQQSSSKIQVLQNAQKNLESLKFDRLFAYSQVLLQCYLENRMEHEIFNHGKKIYKQMKQEYYYQILQEIDFNSEQNSNSLKSTAQKTQSLKVKDEAMFTQYFQVLKKLLKIAKNLDNDYTRYILIYLEISKAFLLSKKIKLSQKYLDYAFQNFLELYKRIKASLFSAQNKPSAHFYNQYLMCLNQILVKRFSSEEVNEEININNRSSPSKTIPGKQSIITQKLNSSQNNLNNSGYSHQSQQKRKSSKANSNSPQQATPLNDIQPIIEDHMESQEEIHLNNINQKNKEIQEKSIQIDKCKRERQNSSMGEINTIYNHLTKKFSSSIIQNTPTASITNLQRRLSFQNGFVGSYNQQICLSQGYSPKAFFGTSTTEQNLFTNQSLSYEHPIHKMYLQNNPTENFIEDIKVDEEQQPINYTKQQLNALDDAIEAFNNSPYTNQTSWYQKTSYNYPIDILYTKLQIQEALIEIHKRNFQKGCTLLTDAFEFSPRYLSNDRMAMLNILQYVYEQKSIDFRLIQKQAQKFQQLTMKISIIVNCEPNYLKRVSKQLYDIYQLSDTFSLVMVNEQIEQYIAPINQLNFKGKETFINNIMKYLRFKHISSKQQFFLSALQKASLQFQNINRLQNQEIQKKYILIFGDRDCIFREAIYKNKIFSILGQNKVKILIFNPQDDKEGIFLNLQCLELPFKVRFFFKFYTLIDYLKKKSIKSSYGQPFLIEKI</sequence>
<feature type="region of interest" description="Disordered" evidence="1">
    <location>
        <begin position="873"/>
        <end position="905"/>
    </location>
</feature>
<dbReference type="OrthoDB" id="431454at2759"/>